<dbReference type="PANTHER" id="PTHR30576">
    <property type="entry name" value="COLANIC BIOSYNTHESIS UDP-GLUCOSE LIPID CARRIER TRANSFERASE"/>
    <property type="match status" value="1"/>
</dbReference>
<evidence type="ECO:0000259" key="8">
    <source>
        <dbReference type="Pfam" id="PF02397"/>
    </source>
</evidence>
<keyword evidence="6 7" id="KW-0472">Membrane</keyword>
<comment type="similarity">
    <text evidence="2">Belongs to the bacterial sugar transferase family.</text>
</comment>
<evidence type="ECO:0000313" key="9">
    <source>
        <dbReference type="EMBL" id="PWJ48626.1"/>
    </source>
</evidence>
<evidence type="ECO:0000256" key="5">
    <source>
        <dbReference type="ARBA" id="ARBA00022989"/>
    </source>
</evidence>
<feature type="transmembrane region" description="Helical" evidence="7">
    <location>
        <begin position="102"/>
        <end position="121"/>
    </location>
</feature>
<keyword evidence="4 7" id="KW-0812">Transmembrane</keyword>
<evidence type="ECO:0000313" key="10">
    <source>
        <dbReference type="Proteomes" id="UP000245469"/>
    </source>
</evidence>
<evidence type="ECO:0000256" key="3">
    <source>
        <dbReference type="ARBA" id="ARBA00022679"/>
    </source>
</evidence>
<dbReference type="EMBL" id="QGDQ01000029">
    <property type="protein sequence ID" value="PWJ48626.1"/>
    <property type="molecule type" value="Genomic_DNA"/>
</dbReference>
<accession>A0A315ZSU8</accession>
<dbReference type="OrthoDB" id="9808602at2"/>
<protein>
    <submittedName>
        <fullName evidence="9">Undecaprenyl-phosphate galactose phosphotransferase WbaP/exopolysaccharide biosynthesis polyprenyl glycosylphosphotransferase</fullName>
    </submittedName>
</protein>
<dbReference type="Pfam" id="PF02397">
    <property type="entry name" value="Bac_transf"/>
    <property type="match status" value="1"/>
</dbReference>
<feature type="transmembrane region" description="Helical" evidence="7">
    <location>
        <begin position="127"/>
        <end position="147"/>
    </location>
</feature>
<evidence type="ECO:0000256" key="1">
    <source>
        <dbReference type="ARBA" id="ARBA00004141"/>
    </source>
</evidence>
<feature type="transmembrane region" description="Helical" evidence="7">
    <location>
        <begin position="36"/>
        <end position="57"/>
    </location>
</feature>
<dbReference type="AlphaFoldDB" id="A0A315ZSU8"/>
<feature type="transmembrane region" description="Helical" evidence="7">
    <location>
        <begin position="63"/>
        <end position="82"/>
    </location>
</feature>
<evidence type="ECO:0000256" key="7">
    <source>
        <dbReference type="SAM" id="Phobius"/>
    </source>
</evidence>
<dbReference type="Pfam" id="PF13727">
    <property type="entry name" value="CoA_binding_3"/>
    <property type="match status" value="1"/>
</dbReference>
<dbReference type="GO" id="GO:0016020">
    <property type="term" value="C:membrane"/>
    <property type="evidence" value="ECO:0007669"/>
    <property type="project" value="UniProtKB-SubCell"/>
</dbReference>
<feature type="transmembrane region" description="Helical" evidence="7">
    <location>
        <begin position="309"/>
        <end position="329"/>
    </location>
</feature>
<comment type="subcellular location">
    <subcellularLocation>
        <location evidence="1">Membrane</location>
        <topology evidence="1">Multi-pass membrane protein</topology>
    </subcellularLocation>
</comment>
<proteinExistence type="inferred from homology"/>
<evidence type="ECO:0000256" key="6">
    <source>
        <dbReference type="ARBA" id="ARBA00023136"/>
    </source>
</evidence>
<gene>
    <name evidence="9" type="ORF">BXY45_1297</name>
</gene>
<dbReference type="Proteomes" id="UP000245469">
    <property type="component" value="Unassembled WGS sequence"/>
</dbReference>
<dbReference type="InterPro" id="IPR003362">
    <property type="entry name" value="Bact_transf"/>
</dbReference>
<name>A0A315ZSU8_9ACTN</name>
<keyword evidence="10" id="KW-1185">Reference proteome</keyword>
<dbReference type="GO" id="GO:0016780">
    <property type="term" value="F:phosphotransferase activity, for other substituted phosphate groups"/>
    <property type="evidence" value="ECO:0007669"/>
    <property type="project" value="TreeGrafter"/>
</dbReference>
<dbReference type="InterPro" id="IPR017475">
    <property type="entry name" value="EPS_sugar_tfrase"/>
</dbReference>
<keyword evidence="3 9" id="KW-0808">Transferase</keyword>
<dbReference type="PANTHER" id="PTHR30576:SF10">
    <property type="entry name" value="SLL5057 PROTEIN"/>
    <property type="match status" value="1"/>
</dbReference>
<organism evidence="9 10">
    <name type="scientific">Quadrisphaera granulorum</name>
    <dbReference type="NCBI Taxonomy" id="317664"/>
    <lineage>
        <taxon>Bacteria</taxon>
        <taxon>Bacillati</taxon>
        <taxon>Actinomycetota</taxon>
        <taxon>Actinomycetes</taxon>
        <taxon>Kineosporiales</taxon>
        <taxon>Kineosporiaceae</taxon>
        <taxon>Quadrisphaera</taxon>
    </lineage>
</organism>
<evidence type="ECO:0000256" key="2">
    <source>
        <dbReference type="ARBA" id="ARBA00006464"/>
    </source>
</evidence>
<reference evidence="9 10" key="1">
    <citation type="submission" date="2018-03" db="EMBL/GenBank/DDBJ databases">
        <title>Genomic Encyclopedia of Archaeal and Bacterial Type Strains, Phase II (KMG-II): from individual species to whole genera.</title>
        <authorList>
            <person name="Goeker M."/>
        </authorList>
    </citation>
    <scope>NUCLEOTIDE SEQUENCE [LARGE SCALE GENOMIC DNA]</scope>
    <source>
        <strain evidence="9 10">DSM 44889</strain>
    </source>
</reference>
<keyword evidence="5 7" id="KW-1133">Transmembrane helix</keyword>
<dbReference type="NCBIfam" id="TIGR03025">
    <property type="entry name" value="EPS_sugtrans"/>
    <property type="match status" value="1"/>
</dbReference>
<sequence length="496" mass="55098">MTVQARLVADPLDLPGRITRVAHPETHWAPAYQRRVVLADLVAILASTIFAFALRFASEEAHAFESFVMLAIVPVAWFAALFVHRAYEARFMALGSEEFDRVLRASIFTLALVGATSWAFQLDIARGYVLFAIPLGTVLVIVLRYVLRRRLHAQREQGLHMQSVIVAGHREGVLAMVRQISRAKYHGMEVAGVCLPPLRGAREAMEERALAALGVPVLGDLDDVARISLEHGVDAVAILPTADVDGAFLRRLGWALEESHTQLYVAPAVTEVVGPRVAIRPVCGLPLLHLERPELTGFRRLLKGTVDRTAAAAGILVLAPVLIGIAVAVKLDSRGPVFFRQERVGLEGRTFSMLKFRSMVVDAEARLRELATASEGNAVLFKMKHDPRVTRVGRVLRRLSLDELPQLFNVLVGQMSLVGPRPPLAREVAVYGDDARRRLMVKPGLTGLWQINGRSDLDWDESVRLDLRYVENWSFMFDFMILWKTFGAVVRSRGAY</sequence>
<comment type="caution">
    <text evidence="9">The sequence shown here is derived from an EMBL/GenBank/DDBJ whole genome shotgun (WGS) entry which is preliminary data.</text>
</comment>
<evidence type="ECO:0000256" key="4">
    <source>
        <dbReference type="ARBA" id="ARBA00022692"/>
    </source>
</evidence>
<feature type="domain" description="Bacterial sugar transferase" evidence="8">
    <location>
        <begin position="303"/>
        <end position="490"/>
    </location>
</feature>